<dbReference type="HAMAP" id="MF_00014">
    <property type="entry name" value="Ribosome_mat_RimM"/>
    <property type="match status" value="1"/>
</dbReference>
<dbReference type="Gene3D" id="2.40.30.60">
    <property type="entry name" value="RimM"/>
    <property type="match status" value="1"/>
</dbReference>
<dbReference type="SUPFAM" id="SSF50447">
    <property type="entry name" value="Translation proteins"/>
    <property type="match status" value="1"/>
</dbReference>
<evidence type="ECO:0000256" key="4">
    <source>
        <dbReference type="ARBA" id="ARBA00023186"/>
    </source>
</evidence>
<evidence type="ECO:0000259" key="6">
    <source>
        <dbReference type="Pfam" id="PF24986"/>
    </source>
</evidence>
<dbReference type="Pfam" id="PF01782">
    <property type="entry name" value="RimM"/>
    <property type="match status" value="1"/>
</dbReference>
<dbReference type="SUPFAM" id="SSF50346">
    <property type="entry name" value="PRC-barrel domain"/>
    <property type="match status" value="1"/>
</dbReference>
<dbReference type="EMBL" id="UINC01069608">
    <property type="protein sequence ID" value="SVC03114.1"/>
    <property type="molecule type" value="Genomic_DNA"/>
</dbReference>
<dbReference type="NCBIfam" id="TIGR02273">
    <property type="entry name" value="16S_RimM"/>
    <property type="match status" value="1"/>
</dbReference>
<dbReference type="InterPro" id="IPR036976">
    <property type="entry name" value="RimM_N_sf"/>
</dbReference>
<name>A0A382ITD3_9ZZZZ</name>
<dbReference type="PANTHER" id="PTHR33692:SF1">
    <property type="entry name" value="RIBOSOME MATURATION FACTOR RIMM"/>
    <property type="match status" value="1"/>
</dbReference>
<protein>
    <submittedName>
        <fullName evidence="7">Uncharacterized protein</fullName>
    </submittedName>
</protein>
<dbReference type="InterPro" id="IPR056792">
    <property type="entry name" value="PRC_RimM"/>
</dbReference>
<accession>A0A382ITD3</accession>
<keyword evidence="2" id="KW-0690">Ribosome biogenesis</keyword>
<feature type="non-terminal residue" evidence="7">
    <location>
        <position position="1"/>
    </location>
</feature>
<organism evidence="7">
    <name type="scientific">marine metagenome</name>
    <dbReference type="NCBI Taxonomy" id="408172"/>
    <lineage>
        <taxon>unclassified sequences</taxon>
        <taxon>metagenomes</taxon>
        <taxon>ecological metagenomes</taxon>
    </lineage>
</organism>
<dbReference type="GO" id="GO:0005840">
    <property type="term" value="C:ribosome"/>
    <property type="evidence" value="ECO:0007669"/>
    <property type="project" value="InterPro"/>
</dbReference>
<sequence length="173" mass="18905">VTTDPARRVAVAYVSRTHGVRGEVRAETLTHCLERFDALSDILLQRDGRPDLPLKIEGWRVDGKGLLLKFAGFEAPETARAELCKGYVTVAPDQVAALPEGTYYIDDIVDSIVVDQDGHELGRIAEVMQMPSTDVYVVCGEKGEILVPAISDFVVEIGLGRIVVQGIEELITQ</sequence>
<dbReference type="Pfam" id="PF24986">
    <property type="entry name" value="PRC_RimM"/>
    <property type="match status" value="1"/>
</dbReference>
<evidence type="ECO:0000256" key="2">
    <source>
        <dbReference type="ARBA" id="ARBA00022517"/>
    </source>
</evidence>
<dbReference type="GO" id="GO:0006364">
    <property type="term" value="P:rRNA processing"/>
    <property type="evidence" value="ECO:0007669"/>
    <property type="project" value="UniProtKB-KW"/>
</dbReference>
<dbReference type="InterPro" id="IPR011961">
    <property type="entry name" value="RimM"/>
</dbReference>
<dbReference type="InterPro" id="IPR011033">
    <property type="entry name" value="PRC_barrel-like_sf"/>
</dbReference>
<dbReference type="PANTHER" id="PTHR33692">
    <property type="entry name" value="RIBOSOME MATURATION FACTOR RIMM"/>
    <property type="match status" value="1"/>
</dbReference>
<evidence type="ECO:0000256" key="1">
    <source>
        <dbReference type="ARBA" id="ARBA00022490"/>
    </source>
</evidence>
<gene>
    <name evidence="7" type="ORF">METZ01_LOCUS255968</name>
</gene>
<dbReference type="AlphaFoldDB" id="A0A382ITD3"/>
<keyword evidence="1" id="KW-0963">Cytoplasm</keyword>
<evidence type="ECO:0000256" key="3">
    <source>
        <dbReference type="ARBA" id="ARBA00022552"/>
    </source>
</evidence>
<feature type="domain" description="RimM N-terminal" evidence="5">
    <location>
        <begin position="11"/>
        <end position="81"/>
    </location>
</feature>
<dbReference type="GO" id="GO:0043022">
    <property type="term" value="F:ribosome binding"/>
    <property type="evidence" value="ECO:0007669"/>
    <property type="project" value="InterPro"/>
</dbReference>
<evidence type="ECO:0000313" key="7">
    <source>
        <dbReference type="EMBL" id="SVC03114.1"/>
    </source>
</evidence>
<reference evidence="7" key="1">
    <citation type="submission" date="2018-05" db="EMBL/GenBank/DDBJ databases">
        <authorList>
            <person name="Lanie J.A."/>
            <person name="Ng W.-L."/>
            <person name="Kazmierczak K.M."/>
            <person name="Andrzejewski T.M."/>
            <person name="Davidsen T.M."/>
            <person name="Wayne K.J."/>
            <person name="Tettelin H."/>
            <person name="Glass J.I."/>
            <person name="Rusch D."/>
            <person name="Podicherti R."/>
            <person name="Tsui H.-C.T."/>
            <person name="Winkler M.E."/>
        </authorList>
    </citation>
    <scope>NUCLEOTIDE SEQUENCE</scope>
</reference>
<dbReference type="InterPro" id="IPR002676">
    <property type="entry name" value="RimM_N"/>
</dbReference>
<keyword evidence="3" id="KW-0698">rRNA processing</keyword>
<dbReference type="Gene3D" id="2.30.30.240">
    <property type="entry name" value="PRC-barrel domain"/>
    <property type="match status" value="1"/>
</dbReference>
<dbReference type="InterPro" id="IPR009000">
    <property type="entry name" value="Transl_B-barrel_sf"/>
</dbReference>
<evidence type="ECO:0000259" key="5">
    <source>
        <dbReference type="Pfam" id="PF01782"/>
    </source>
</evidence>
<keyword evidence="4" id="KW-0143">Chaperone</keyword>
<feature type="domain" description="Ribosome maturation factor RimM PRC barrel" evidence="6">
    <location>
        <begin position="107"/>
        <end position="164"/>
    </location>
</feature>
<proteinExistence type="inferred from homology"/>